<accession>A0A1M6FG14</accession>
<protein>
    <submittedName>
        <fullName evidence="5">Type I restriction modification DNA specificity domain-containing protein</fullName>
    </submittedName>
</protein>
<evidence type="ECO:0000256" key="3">
    <source>
        <dbReference type="ARBA" id="ARBA00023125"/>
    </source>
</evidence>
<dbReference type="RefSeq" id="WP_073390245.1">
    <property type="nucleotide sequence ID" value="NZ_FQXK01000051.1"/>
</dbReference>
<name>A0A1M6FG14_BUTFI</name>
<dbReference type="GO" id="GO:0009307">
    <property type="term" value="P:DNA restriction-modification system"/>
    <property type="evidence" value="ECO:0007669"/>
    <property type="project" value="UniProtKB-KW"/>
</dbReference>
<keyword evidence="2" id="KW-0680">Restriction system</keyword>
<dbReference type="InterPro" id="IPR044946">
    <property type="entry name" value="Restrct_endonuc_typeI_TRD_sf"/>
</dbReference>
<dbReference type="Gene3D" id="3.90.220.20">
    <property type="entry name" value="DNA methylase specificity domains"/>
    <property type="match status" value="2"/>
</dbReference>
<evidence type="ECO:0000313" key="5">
    <source>
        <dbReference type="EMBL" id="SHI96552.1"/>
    </source>
</evidence>
<reference evidence="6" key="1">
    <citation type="submission" date="2016-11" db="EMBL/GenBank/DDBJ databases">
        <authorList>
            <person name="Varghese N."/>
            <person name="Submissions S."/>
        </authorList>
    </citation>
    <scope>NUCLEOTIDE SEQUENCE [LARGE SCALE GENOMIC DNA]</scope>
    <source>
        <strain evidence="6">DSM 3071</strain>
    </source>
</reference>
<organism evidence="5 6">
    <name type="scientific">Butyrivibrio fibrisolvens DSM 3071</name>
    <dbReference type="NCBI Taxonomy" id="1121131"/>
    <lineage>
        <taxon>Bacteria</taxon>
        <taxon>Bacillati</taxon>
        <taxon>Bacillota</taxon>
        <taxon>Clostridia</taxon>
        <taxon>Lachnospirales</taxon>
        <taxon>Lachnospiraceae</taxon>
        <taxon>Butyrivibrio</taxon>
    </lineage>
</organism>
<dbReference type="GeneID" id="89512007"/>
<gene>
    <name evidence="5" type="ORF">SAMN02745229_03903</name>
</gene>
<dbReference type="AlphaFoldDB" id="A0A1M6FG14"/>
<dbReference type="InterPro" id="IPR000055">
    <property type="entry name" value="Restrct_endonuc_typeI_TRD"/>
</dbReference>
<dbReference type="Pfam" id="PF01420">
    <property type="entry name" value="Methylase_S"/>
    <property type="match status" value="2"/>
</dbReference>
<keyword evidence="3" id="KW-0238">DNA-binding</keyword>
<dbReference type="GO" id="GO:0003677">
    <property type="term" value="F:DNA binding"/>
    <property type="evidence" value="ECO:0007669"/>
    <property type="project" value="UniProtKB-KW"/>
</dbReference>
<dbReference type="STRING" id="1121131.SAMN02745229_03903"/>
<dbReference type="SUPFAM" id="SSF116734">
    <property type="entry name" value="DNA methylase specificity domain"/>
    <property type="match status" value="2"/>
</dbReference>
<feature type="domain" description="Type I restriction modification DNA specificity" evidence="4">
    <location>
        <begin position="195"/>
        <end position="346"/>
    </location>
</feature>
<comment type="similarity">
    <text evidence="1">Belongs to the type-I restriction system S methylase family.</text>
</comment>
<dbReference type="Proteomes" id="UP000184278">
    <property type="component" value="Unassembled WGS sequence"/>
</dbReference>
<keyword evidence="6" id="KW-1185">Reference proteome</keyword>
<evidence type="ECO:0000256" key="1">
    <source>
        <dbReference type="ARBA" id="ARBA00010923"/>
    </source>
</evidence>
<dbReference type="EMBL" id="FQXK01000051">
    <property type="protein sequence ID" value="SHI96552.1"/>
    <property type="molecule type" value="Genomic_DNA"/>
</dbReference>
<proteinExistence type="inferred from homology"/>
<dbReference type="OrthoDB" id="1691238at2"/>
<sequence length="356" mass="40681">MNNTESIDWKEFFISGDDGIFTIEATKSGIDKNKLLFDGEDFTPYITRSELSNGINMFVPSQQLPKYALDNGNTITIGLDTQTVFYQPHSFYTGQNIQVLSSDRLNKDIALFICSMLKIQMKKFNWGGNGATLGRLYRTKIMLPINKSGQPDYVFMENYISRLRTIQSSNYVAFIKKHLKELGKAQKLSPLSELDWKPITISRIGSVLKGHDIYDAERVDGNMPYITSGSSNNGIGYFISNQNETIDSNVLSVNRNGAGVGKSYYHKYTALFGGDCRRIKLFDSHYKYAPYFISTEIEKQRKNFSYSRKLGTGRLKKLQIMLPVTSAGKPDYKYMDQYIKNIIIEKYNTYLQFLSK</sequence>
<evidence type="ECO:0000259" key="4">
    <source>
        <dbReference type="Pfam" id="PF01420"/>
    </source>
</evidence>
<feature type="domain" description="Type I restriction modification DNA specificity" evidence="4">
    <location>
        <begin position="8"/>
        <end position="163"/>
    </location>
</feature>
<evidence type="ECO:0000256" key="2">
    <source>
        <dbReference type="ARBA" id="ARBA00022747"/>
    </source>
</evidence>
<evidence type="ECO:0000313" key="6">
    <source>
        <dbReference type="Proteomes" id="UP000184278"/>
    </source>
</evidence>